<gene>
    <name evidence="2" type="primary">28956412</name>
</gene>
<dbReference type="PANTHER" id="PTHR42877">
    <property type="entry name" value="L-ORNITHINE N(5)-MONOOXYGENASE-RELATED"/>
    <property type="match status" value="1"/>
</dbReference>
<dbReference type="EnsemblFungi" id="FOXG_15345T0">
    <property type="protein sequence ID" value="FOXG_15345P0"/>
    <property type="gene ID" value="FOXG_15345"/>
</dbReference>
<comment type="similarity">
    <text evidence="1">Belongs to the FAD-binding monooxygenase family.</text>
</comment>
<sequence length="788" mass="89818">MSSTKEPKGEANSPFLIPGLKFFTDPESNNRPGNLFSEKLHSDYHNNPETGYHIPFAPIGDPGNRRLKVITIGAGLAGVMLAYNIEKHCPNVEHVIYEKNPTVGGTWYQNRYPNAACDSPTCTYQFNFAVDPEWEKYQSGSDYLRDYVAKVVKKLDLEKYMTFNSRVIEARFDDNKGTWYVKIEQTASDGSKKTFTDDCDLLLGAVGILDRWEYPKIPGLESFKGRVIHSADRTKWEQYTKDMWTTGLYMSVPYDIKPHCWTYEADRWLLEPDTEEEKALFRKDHGAMLKHAKANESVLMMMQHMMVKHDPAYYQARKKFPSIQEPNVDVHFTGISRVDENGVFGDDGTYTACNTIVCATGFDVSYRPPFPLIGLDNYDLRKEWHTVPAGYMGTTCTHTVTGLLEAIVSYTVKVIKKMQRDNIKYFVPRQDVTDEFNDHAQSWFKGTVWEENCNAWYAIWPGSALHFRDAIEDPRWEDMEIKTLINDRKSRKRELDRKSQRLARQRTRSRMAHLETLVANFQESDSDVRFSSLNERLSELTSERDRLRGLLESLNFTIRSHLDETPATRPVPSSAVCKDGSAQPQQRGPDIPDSRGAELFPLSSSGIENVDSAASMNSNDGAQAWHDPESLELDPFLFQLPPLSQDFLNTTLPQTALPGCECMLGASYDTGTTLSIWRQLNDLYQPLAHIDLAAEDRESEDSIIRAVLYGWNSVGAAGRALTTCRMLRSVDELPWVKSNPTDRLAILSLMRLMLVSQNSTRKAELPRWLQARPSQNLPHAIAIDFVFW</sequence>
<evidence type="ECO:0000256" key="1">
    <source>
        <dbReference type="ARBA" id="ARBA00010139"/>
    </source>
</evidence>
<dbReference type="SUPFAM" id="SSF51905">
    <property type="entry name" value="FAD/NAD(P)-binding domain"/>
    <property type="match status" value="2"/>
</dbReference>
<dbReference type="Proteomes" id="UP000002489">
    <property type="component" value="Unassembled WGS sequence"/>
</dbReference>
<name>A0A0D2YGA6_FUSOF</name>
<dbReference type="CDD" id="cd14688">
    <property type="entry name" value="bZIP_YAP"/>
    <property type="match status" value="1"/>
</dbReference>
<organism evidence="2 3">
    <name type="scientific">Fusarium oxysporum (strain Fo5176)</name>
    <name type="common">Fusarium vascular wilt</name>
    <dbReference type="NCBI Taxonomy" id="660025"/>
    <lineage>
        <taxon>Eukaryota</taxon>
        <taxon>Fungi</taxon>
        <taxon>Dikarya</taxon>
        <taxon>Ascomycota</taxon>
        <taxon>Pezizomycotina</taxon>
        <taxon>Sordariomycetes</taxon>
        <taxon>Hypocreomycetidae</taxon>
        <taxon>Hypocreales</taxon>
        <taxon>Nectriaceae</taxon>
        <taxon>Fusarium</taxon>
        <taxon>Fusarium oxysporum species complex</taxon>
    </lineage>
</organism>
<dbReference type="STRING" id="426428.A0A0D2YGA6"/>
<dbReference type="AlphaFoldDB" id="A0A0D2YGA6"/>
<reference evidence="2" key="2">
    <citation type="submission" date="2025-08" db="UniProtKB">
        <authorList>
            <consortium name="EnsemblFungi"/>
        </authorList>
    </citation>
    <scope>IDENTIFICATION</scope>
    <source>
        <strain evidence="2">4287 / CBS 123668 / FGSC 9935 / NRRL 34936</strain>
    </source>
</reference>
<reference evidence="3" key="1">
    <citation type="journal article" date="2012" name="Mol. Plant Microbe Interact.">
        <title>A highly conserved effector in Fusarium oxysporum is required for full virulence on Arabidopsis.</title>
        <authorList>
            <person name="Thatcher L.F."/>
            <person name="Gardiner D.M."/>
            <person name="Kazan K."/>
            <person name="Manners J."/>
        </authorList>
    </citation>
    <scope>NUCLEOTIDE SEQUENCE [LARGE SCALE GENOMIC DNA]</scope>
    <source>
        <strain evidence="3">Fo5176</strain>
    </source>
</reference>
<protein>
    <submittedName>
        <fullName evidence="2">Uncharacterized protein</fullName>
    </submittedName>
</protein>
<proteinExistence type="inferred from homology"/>
<evidence type="ECO:0000313" key="2">
    <source>
        <dbReference type="EnsemblFungi" id="FOXG_15345P0"/>
    </source>
</evidence>
<dbReference type="InterPro" id="IPR051209">
    <property type="entry name" value="FAD-bind_Monooxygenase_sf"/>
</dbReference>
<accession>A0A0D2YGA6</accession>
<evidence type="ECO:0000313" key="3">
    <source>
        <dbReference type="Proteomes" id="UP000002489"/>
    </source>
</evidence>
<dbReference type="PANTHER" id="PTHR42877:SF1">
    <property type="entry name" value="FAD-BINDING MONOOXYGENASE STCW"/>
    <property type="match status" value="1"/>
</dbReference>
<dbReference type="InterPro" id="IPR036188">
    <property type="entry name" value="FAD/NAD-bd_sf"/>
</dbReference>
<dbReference type="VEuPathDB" id="FungiDB:FOXG_15345"/>
<dbReference type="Gene3D" id="3.50.50.60">
    <property type="entry name" value="FAD/NAD(P)-binding domain"/>
    <property type="match status" value="2"/>
</dbReference>
<dbReference type="Pfam" id="PF13450">
    <property type="entry name" value="NAD_binding_8"/>
    <property type="match status" value="1"/>
</dbReference>